<dbReference type="EMBL" id="CAEKDK010000003">
    <property type="protein sequence ID" value="CAB4273079.1"/>
    <property type="molecule type" value="Genomic_DNA"/>
</dbReference>
<dbReference type="InterPro" id="IPR044824">
    <property type="entry name" value="MAIN-like"/>
</dbReference>
<evidence type="ECO:0000313" key="2">
    <source>
        <dbReference type="EMBL" id="CAB4273079.1"/>
    </source>
</evidence>
<dbReference type="InterPro" id="IPR019557">
    <property type="entry name" value="AminoTfrase-like_pln_mobile"/>
</dbReference>
<sequence length="153" mass="17830">MLPLFKAKWMQNGIYHAILLSKNWIDLNNSLLGAAFCFWDSTSNTFSFGPGPMALALLDMVAFFGFRPWGMNIDVLGDYEMRNCKVWTPIKASKIEIVRLRTYSVFMMTYQGMADRDQEHMMFLLFWLNKFIFPHTDGGVKSEYMRLAEAFHN</sequence>
<dbReference type="AlphaFoldDB" id="A0A6J5U9Y6"/>
<accession>A0A6J5U9Y6</accession>
<evidence type="ECO:0000313" key="3">
    <source>
        <dbReference type="Proteomes" id="UP000507222"/>
    </source>
</evidence>
<name>A0A6J5U9Y6_PRUAR</name>
<dbReference type="GO" id="GO:0010073">
    <property type="term" value="P:meristem maintenance"/>
    <property type="evidence" value="ECO:0007669"/>
    <property type="project" value="InterPro"/>
</dbReference>
<proteinExistence type="predicted"/>
<reference evidence="2 3" key="1">
    <citation type="submission" date="2020-05" db="EMBL/GenBank/DDBJ databases">
        <authorList>
            <person name="Campoy J."/>
            <person name="Schneeberger K."/>
            <person name="Spophaly S."/>
        </authorList>
    </citation>
    <scope>NUCLEOTIDE SEQUENCE [LARGE SCALE GENOMIC DNA]</scope>
    <source>
        <strain evidence="2">PruArmRojPasFocal</strain>
    </source>
</reference>
<dbReference type="PANTHER" id="PTHR46033:SF65">
    <property type="entry name" value="AMINOTRANSFERASE-LIKE PLANT MOBILE DOMAIN-CONTAINING PROTEIN"/>
    <property type="match status" value="1"/>
</dbReference>
<gene>
    <name evidence="2" type="ORF">CURHAP_LOCUS20128</name>
</gene>
<evidence type="ECO:0000259" key="1">
    <source>
        <dbReference type="Pfam" id="PF10536"/>
    </source>
</evidence>
<organism evidence="2 3">
    <name type="scientific">Prunus armeniaca</name>
    <name type="common">Apricot</name>
    <name type="synonym">Armeniaca vulgaris</name>
    <dbReference type="NCBI Taxonomy" id="36596"/>
    <lineage>
        <taxon>Eukaryota</taxon>
        <taxon>Viridiplantae</taxon>
        <taxon>Streptophyta</taxon>
        <taxon>Embryophyta</taxon>
        <taxon>Tracheophyta</taxon>
        <taxon>Spermatophyta</taxon>
        <taxon>Magnoliopsida</taxon>
        <taxon>eudicotyledons</taxon>
        <taxon>Gunneridae</taxon>
        <taxon>Pentapetalae</taxon>
        <taxon>rosids</taxon>
        <taxon>fabids</taxon>
        <taxon>Rosales</taxon>
        <taxon>Rosaceae</taxon>
        <taxon>Amygdaloideae</taxon>
        <taxon>Amygdaleae</taxon>
        <taxon>Prunus</taxon>
    </lineage>
</organism>
<dbReference type="Proteomes" id="UP000507222">
    <property type="component" value="Unassembled WGS sequence"/>
</dbReference>
<feature type="domain" description="Aminotransferase-like plant mobile" evidence="1">
    <location>
        <begin position="13"/>
        <end position="152"/>
    </location>
</feature>
<protein>
    <recommendedName>
        <fullName evidence="1">Aminotransferase-like plant mobile domain-containing protein</fullName>
    </recommendedName>
</protein>
<dbReference type="Pfam" id="PF10536">
    <property type="entry name" value="PMD"/>
    <property type="match status" value="1"/>
</dbReference>
<dbReference type="PANTHER" id="PTHR46033">
    <property type="entry name" value="PROTEIN MAIN-LIKE 2"/>
    <property type="match status" value="1"/>
</dbReference>